<comment type="caution">
    <text evidence="2">The sequence shown here is derived from an EMBL/GenBank/DDBJ whole genome shotgun (WGS) entry which is preliminary data.</text>
</comment>
<dbReference type="SUPFAM" id="SSF53300">
    <property type="entry name" value="vWA-like"/>
    <property type="match status" value="1"/>
</dbReference>
<dbReference type="PANTHER" id="PTHR39338:SF5">
    <property type="entry name" value="BLR6139 PROTEIN"/>
    <property type="match status" value="1"/>
</dbReference>
<protein>
    <submittedName>
        <fullName evidence="2">VWA domain-containing protein</fullName>
    </submittedName>
</protein>
<proteinExistence type="predicted"/>
<feature type="compositionally biased region" description="Basic and acidic residues" evidence="1">
    <location>
        <begin position="172"/>
        <end position="186"/>
    </location>
</feature>
<feature type="compositionally biased region" description="Basic and acidic residues" evidence="1">
    <location>
        <begin position="92"/>
        <end position="101"/>
    </location>
</feature>
<evidence type="ECO:0000256" key="1">
    <source>
        <dbReference type="SAM" id="MobiDB-lite"/>
    </source>
</evidence>
<organism evidence="2 3">
    <name type="scientific">Tectimicrobiota bacterium</name>
    <dbReference type="NCBI Taxonomy" id="2528274"/>
    <lineage>
        <taxon>Bacteria</taxon>
        <taxon>Pseudomonadati</taxon>
        <taxon>Nitrospinota/Tectimicrobiota group</taxon>
        <taxon>Candidatus Tectimicrobiota</taxon>
    </lineage>
</organism>
<dbReference type="InterPro" id="IPR008912">
    <property type="entry name" value="Uncharacterised_CoxE"/>
</dbReference>
<evidence type="ECO:0000313" key="2">
    <source>
        <dbReference type="EMBL" id="MBI3128910.1"/>
    </source>
</evidence>
<accession>A0A932I034</accession>
<sequence>MQRGLARFARRLRREGLRVSTGEMLDAARVLLADAHAGESDLGDKDLLREALRLALVKRREDFARFDAAFEAHFAPPGGPSPEKKRGRRKGRVAEGGEGGRGRPAGPSVPGLPSPGEPSPLQRLSKLRLPRPRAETPPPAAPGQEAGEEADDHPPTPGEAAAALAELLLGKKEEPEEKGKEKRGEKFACPVLRAERRPPGRRPASVRPVERKDLRGRWTAEDERALADEVERELLRLRMRRVRRKRMARRGALWVQRALRRSVATDGVPMRLPRRRPGRREPRLLLLVDVSGSAARAAAAFLALASRLGESFRKIAVYFYVDGAAEATDLLGDFLRERPTRAALERAAERLPGLNLHALSDMGRALYQVLEREERALRRDTLVLILGDGRNNRLDPCAWALEAMRAKARRVVWLVPEPFREWGTGDSDLPAYSRHCDLMVEAADLAGLKRGLRRAGSRFGGMGGES</sequence>
<dbReference type="Proteomes" id="UP000782312">
    <property type="component" value="Unassembled WGS sequence"/>
</dbReference>
<dbReference type="EMBL" id="JACPUR010000035">
    <property type="protein sequence ID" value="MBI3128910.1"/>
    <property type="molecule type" value="Genomic_DNA"/>
</dbReference>
<dbReference type="PANTHER" id="PTHR39338">
    <property type="entry name" value="BLL5662 PROTEIN-RELATED"/>
    <property type="match status" value="1"/>
</dbReference>
<feature type="region of interest" description="Disordered" evidence="1">
    <location>
        <begin position="72"/>
        <end position="158"/>
    </location>
</feature>
<name>A0A932I034_UNCTE</name>
<feature type="region of interest" description="Disordered" evidence="1">
    <location>
        <begin position="172"/>
        <end position="208"/>
    </location>
</feature>
<gene>
    <name evidence="2" type="ORF">HYZ11_14995</name>
</gene>
<dbReference type="Pfam" id="PF05762">
    <property type="entry name" value="VWA_CoxE"/>
    <property type="match status" value="1"/>
</dbReference>
<evidence type="ECO:0000313" key="3">
    <source>
        <dbReference type="Proteomes" id="UP000782312"/>
    </source>
</evidence>
<dbReference type="AlphaFoldDB" id="A0A932I034"/>
<dbReference type="InterPro" id="IPR036465">
    <property type="entry name" value="vWFA_dom_sf"/>
</dbReference>
<reference evidence="2" key="1">
    <citation type="submission" date="2020-07" db="EMBL/GenBank/DDBJ databases">
        <title>Huge and variable diversity of episymbiotic CPR bacteria and DPANN archaea in groundwater ecosystems.</title>
        <authorList>
            <person name="He C.Y."/>
            <person name="Keren R."/>
            <person name="Whittaker M."/>
            <person name="Farag I.F."/>
            <person name="Doudna J."/>
            <person name="Cate J.H.D."/>
            <person name="Banfield J.F."/>
        </authorList>
    </citation>
    <scope>NUCLEOTIDE SEQUENCE</scope>
    <source>
        <strain evidence="2">NC_groundwater_763_Ag_S-0.2um_68_21</strain>
    </source>
</reference>